<organism evidence="2 3">
    <name type="scientific">Zhongshania aquimaris</name>
    <dbReference type="NCBI Taxonomy" id="2857107"/>
    <lineage>
        <taxon>Bacteria</taxon>
        <taxon>Pseudomonadati</taxon>
        <taxon>Pseudomonadota</taxon>
        <taxon>Gammaproteobacteria</taxon>
        <taxon>Cellvibrionales</taxon>
        <taxon>Spongiibacteraceae</taxon>
        <taxon>Zhongshania</taxon>
    </lineage>
</organism>
<dbReference type="InterPro" id="IPR037401">
    <property type="entry name" value="SnoaL-like"/>
</dbReference>
<evidence type="ECO:0000259" key="1">
    <source>
        <dbReference type="Pfam" id="PF13577"/>
    </source>
</evidence>
<reference evidence="2" key="1">
    <citation type="submission" date="2021-07" db="EMBL/GenBank/DDBJ databases">
        <title>Zhongshania sp. CAU 1632 isolated from seawater.</title>
        <authorList>
            <person name="Kim W."/>
        </authorList>
    </citation>
    <scope>NUCLEOTIDE SEQUENCE</scope>
    <source>
        <strain evidence="2">CAU 1632</strain>
    </source>
</reference>
<evidence type="ECO:0000313" key="3">
    <source>
        <dbReference type="Proteomes" id="UP001166291"/>
    </source>
</evidence>
<dbReference type="Pfam" id="PF13577">
    <property type="entry name" value="SnoaL_4"/>
    <property type="match status" value="1"/>
</dbReference>
<gene>
    <name evidence="2" type="ORF">KXJ70_15555</name>
</gene>
<name>A0ABS6VV98_9GAMM</name>
<dbReference type="EMBL" id="JAHWDQ010000004">
    <property type="protein sequence ID" value="MBW2942211.1"/>
    <property type="molecule type" value="Genomic_DNA"/>
</dbReference>
<accession>A0ABS6VV98</accession>
<dbReference type="Proteomes" id="UP001166291">
    <property type="component" value="Unassembled WGS sequence"/>
</dbReference>
<dbReference type="CDD" id="cd00531">
    <property type="entry name" value="NTF2_like"/>
    <property type="match status" value="1"/>
</dbReference>
<comment type="caution">
    <text evidence="2">The sequence shown here is derived from an EMBL/GenBank/DDBJ whole genome shotgun (WGS) entry which is preliminary data.</text>
</comment>
<evidence type="ECO:0000313" key="2">
    <source>
        <dbReference type="EMBL" id="MBW2942211.1"/>
    </source>
</evidence>
<proteinExistence type="predicted"/>
<protein>
    <submittedName>
        <fullName evidence="2">Nuclear transport factor 2 family protein</fullName>
    </submittedName>
</protein>
<feature type="domain" description="SnoaL-like" evidence="1">
    <location>
        <begin position="4"/>
        <end position="128"/>
    </location>
</feature>
<sequence>MDYSDYNQVRNLIMRYAYYIDHGDIEGMSQLFSRATVHFEDGKIIDSSPTEIEELFRAFLKIYPNGTPRTKHVISNLIIEPIEKNYWTAKSYVTVFQQTDDFPLQPIITGEYHDKFEKAGNSWRFAERYIINDLFGDLSSHGKYEYNV</sequence>
<keyword evidence="3" id="KW-1185">Reference proteome</keyword>
<dbReference type="RefSeq" id="WP_219044448.1">
    <property type="nucleotide sequence ID" value="NZ_JAHWDQ010000004.1"/>
</dbReference>